<gene>
    <name evidence="1" type="ORF">RPERSI_LOCUS27756</name>
</gene>
<proteinExistence type="predicted"/>
<name>A0ACA9S8U6_9GLOM</name>
<feature type="non-terminal residue" evidence="1">
    <location>
        <position position="86"/>
    </location>
</feature>
<dbReference type="EMBL" id="CAJVQC010098870">
    <property type="protein sequence ID" value="CAG8830284.1"/>
    <property type="molecule type" value="Genomic_DNA"/>
</dbReference>
<keyword evidence="2" id="KW-1185">Reference proteome</keyword>
<protein>
    <submittedName>
        <fullName evidence="1">15628_t:CDS:1</fullName>
    </submittedName>
</protein>
<evidence type="ECO:0000313" key="2">
    <source>
        <dbReference type="Proteomes" id="UP000789920"/>
    </source>
</evidence>
<evidence type="ECO:0000313" key="1">
    <source>
        <dbReference type="EMBL" id="CAG8830284.1"/>
    </source>
</evidence>
<dbReference type="Proteomes" id="UP000789920">
    <property type="component" value="Unassembled WGS sequence"/>
</dbReference>
<sequence>VVATVLAYLKISIKRYVDVVSMTIIHTFIDKFSDHVEEKLMEVFIHDKDGSFDDLIREDDGTKYQRERLLNRERLLREVLDKLVNF</sequence>
<feature type="non-terminal residue" evidence="1">
    <location>
        <position position="1"/>
    </location>
</feature>
<reference evidence="1" key="1">
    <citation type="submission" date="2021-06" db="EMBL/GenBank/DDBJ databases">
        <authorList>
            <person name="Kallberg Y."/>
            <person name="Tangrot J."/>
            <person name="Rosling A."/>
        </authorList>
    </citation>
    <scope>NUCLEOTIDE SEQUENCE</scope>
    <source>
        <strain evidence="1">MA461A</strain>
    </source>
</reference>
<organism evidence="1 2">
    <name type="scientific">Racocetra persica</name>
    <dbReference type="NCBI Taxonomy" id="160502"/>
    <lineage>
        <taxon>Eukaryota</taxon>
        <taxon>Fungi</taxon>
        <taxon>Fungi incertae sedis</taxon>
        <taxon>Mucoromycota</taxon>
        <taxon>Glomeromycotina</taxon>
        <taxon>Glomeromycetes</taxon>
        <taxon>Diversisporales</taxon>
        <taxon>Gigasporaceae</taxon>
        <taxon>Racocetra</taxon>
    </lineage>
</organism>
<comment type="caution">
    <text evidence="1">The sequence shown here is derived from an EMBL/GenBank/DDBJ whole genome shotgun (WGS) entry which is preliminary data.</text>
</comment>
<accession>A0ACA9S8U6</accession>